<keyword evidence="3 5" id="KW-1133">Transmembrane helix</keyword>
<dbReference type="GO" id="GO:0016020">
    <property type="term" value="C:membrane"/>
    <property type="evidence" value="ECO:0007669"/>
    <property type="project" value="UniProtKB-SubCell"/>
</dbReference>
<dbReference type="Proteomes" id="UP000184212">
    <property type="component" value="Unassembled WGS sequence"/>
</dbReference>
<feature type="transmembrane region" description="Helical" evidence="5">
    <location>
        <begin position="118"/>
        <end position="142"/>
    </location>
</feature>
<gene>
    <name evidence="7" type="ORF">SAMN04488109_2112</name>
</gene>
<dbReference type="PANTHER" id="PTHR37305:SF1">
    <property type="entry name" value="MEMBRANE PROTEIN"/>
    <property type="match status" value="1"/>
</dbReference>
<name>A0A1M5N537_9BACT</name>
<feature type="transmembrane region" description="Helical" evidence="5">
    <location>
        <begin position="72"/>
        <end position="97"/>
    </location>
</feature>
<feature type="transmembrane region" description="Helical" evidence="5">
    <location>
        <begin position="162"/>
        <end position="180"/>
    </location>
</feature>
<evidence type="ECO:0000256" key="3">
    <source>
        <dbReference type="ARBA" id="ARBA00022989"/>
    </source>
</evidence>
<protein>
    <submittedName>
        <fullName evidence="7">ABC-2 family transporter protein</fullName>
    </submittedName>
</protein>
<feature type="transmembrane region" description="Helical" evidence="5">
    <location>
        <begin position="20"/>
        <end position="38"/>
    </location>
</feature>
<dbReference type="EMBL" id="FQWQ01000001">
    <property type="protein sequence ID" value="SHG84658.1"/>
    <property type="molecule type" value="Genomic_DNA"/>
</dbReference>
<keyword evidence="2 5" id="KW-0812">Transmembrane</keyword>
<organism evidence="7 8">
    <name type="scientific">Chryseolinea serpens</name>
    <dbReference type="NCBI Taxonomy" id="947013"/>
    <lineage>
        <taxon>Bacteria</taxon>
        <taxon>Pseudomonadati</taxon>
        <taxon>Bacteroidota</taxon>
        <taxon>Cytophagia</taxon>
        <taxon>Cytophagales</taxon>
        <taxon>Fulvivirgaceae</taxon>
        <taxon>Chryseolinea</taxon>
    </lineage>
</organism>
<keyword evidence="4 5" id="KW-0472">Membrane</keyword>
<dbReference type="STRING" id="947013.SAMN04488109_2112"/>
<comment type="subcellular location">
    <subcellularLocation>
        <location evidence="1">Membrane</location>
        <topology evidence="1">Multi-pass membrane protein</topology>
    </subcellularLocation>
</comment>
<feature type="transmembrane region" description="Helical" evidence="5">
    <location>
        <begin position="240"/>
        <end position="260"/>
    </location>
</feature>
<dbReference type="Pfam" id="PF12698">
    <property type="entry name" value="ABC2_membrane_3"/>
    <property type="match status" value="1"/>
</dbReference>
<evidence type="ECO:0000256" key="2">
    <source>
        <dbReference type="ARBA" id="ARBA00022692"/>
    </source>
</evidence>
<evidence type="ECO:0000256" key="4">
    <source>
        <dbReference type="ARBA" id="ARBA00023136"/>
    </source>
</evidence>
<dbReference type="GO" id="GO:0140359">
    <property type="term" value="F:ABC-type transporter activity"/>
    <property type="evidence" value="ECO:0007669"/>
    <property type="project" value="InterPro"/>
</dbReference>
<dbReference type="PANTHER" id="PTHR37305">
    <property type="entry name" value="INTEGRAL MEMBRANE PROTEIN-RELATED"/>
    <property type="match status" value="1"/>
</dbReference>
<dbReference type="OrthoDB" id="1452202at2"/>
<evidence type="ECO:0000256" key="5">
    <source>
        <dbReference type="SAM" id="Phobius"/>
    </source>
</evidence>
<dbReference type="AlphaFoldDB" id="A0A1M5N537"/>
<evidence type="ECO:0000313" key="7">
    <source>
        <dbReference type="EMBL" id="SHG84658.1"/>
    </source>
</evidence>
<feature type="transmembrane region" description="Helical" evidence="5">
    <location>
        <begin position="187"/>
        <end position="204"/>
    </location>
</feature>
<evidence type="ECO:0000313" key="8">
    <source>
        <dbReference type="Proteomes" id="UP000184212"/>
    </source>
</evidence>
<dbReference type="RefSeq" id="WP_073133442.1">
    <property type="nucleotide sequence ID" value="NZ_FQWQ01000001.1"/>
</dbReference>
<reference evidence="7 8" key="1">
    <citation type="submission" date="2016-11" db="EMBL/GenBank/DDBJ databases">
        <authorList>
            <person name="Jaros S."/>
            <person name="Januszkiewicz K."/>
            <person name="Wedrychowicz H."/>
        </authorList>
    </citation>
    <scope>NUCLEOTIDE SEQUENCE [LARGE SCALE GENOMIC DNA]</scope>
    <source>
        <strain evidence="7 8">DSM 24574</strain>
    </source>
</reference>
<evidence type="ECO:0000259" key="6">
    <source>
        <dbReference type="Pfam" id="PF12698"/>
    </source>
</evidence>
<dbReference type="InterPro" id="IPR013525">
    <property type="entry name" value="ABC2_TM"/>
</dbReference>
<keyword evidence="8" id="KW-1185">Reference proteome</keyword>
<evidence type="ECO:0000256" key="1">
    <source>
        <dbReference type="ARBA" id="ARBA00004141"/>
    </source>
</evidence>
<accession>A0A1M5N537</accession>
<sequence length="268" mass="31477">MLLHLLKIDLKKLTSYRTFWVVCGLYFITIGFSTASGMEFLKWLASIIEGFGQKINIDRIPLYHFPDVWLNLVWWSGFFKVLLGIMTVISITNEYTYRTLRQNVIDGLSRWEFLLTKILTNFLLSLLSVVLIFLIALVTGFIYSPEINWNYVFTDLEFYPAYLLEVFSYLSYALMLGILVQRSGLTIILLLLSYLLEFIIKTNIDDYMPWIIPFFPMESISALIKMPLYRYAFQEIQDYVDPLSVAVAFAWMVAFNYFSYLKLKRSDL</sequence>
<proteinExistence type="predicted"/>
<feature type="domain" description="ABC-2 type transporter transmembrane" evidence="6">
    <location>
        <begin position="83"/>
        <end position="254"/>
    </location>
</feature>